<dbReference type="RefSeq" id="WP_044049898.1">
    <property type="nucleotide sequence ID" value="NZ_CP003984.1"/>
</dbReference>
<gene>
    <name evidence="2" type="ORF">RCA23_c16010</name>
</gene>
<dbReference type="GO" id="GO:0031554">
    <property type="term" value="P:regulation of termination of DNA-templated transcription"/>
    <property type="evidence" value="ECO:0007669"/>
    <property type="project" value="InterPro"/>
</dbReference>
<reference evidence="2 3" key="1">
    <citation type="journal article" date="2014" name="ISME J.">
        <title>Adaptation of an abundant Roseobacter RCA organism to pelagic systems revealed by genomic and transcriptomic analyses.</title>
        <authorList>
            <person name="Voget S."/>
            <person name="Wemheuer B."/>
            <person name="Brinkhoff T."/>
            <person name="Vollmers J."/>
            <person name="Dietrich S."/>
            <person name="Giebel H.A."/>
            <person name="Beardsley C."/>
            <person name="Sardemann C."/>
            <person name="Bakenhus I."/>
            <person name="Billerbeck S."/>
            <person name="Daniel R."/>
            <person name="Simon M."/>
        </authorList>
    </citation>
    <scope>NUCLEOTIDE SEQUENCE [LARGE SCALE GENOMIC DNA]</scope>
    <source>
        <strain evidence="2 3">RCA23</strain>
    </source>
</reference>
<organism evidence="2 3">
    <name type="scientific">Planktomarina temperata RCA23</name>
    <dbReference type="NCBI Taxonomy" id="666509"/>
    <lineage>
        <taxon>Bacteria</taxon>
        <taxon>Pseudomonadati</taxon>
        <taxon>Pseudomonadota</taxon>
        <taxon>Alphaproteobacteria</taxon>
        <taxon>Rhodobacterales</taxon>
        <taxon>Paracoccaceae</taxon>
        <taxon>Planktomarina</taxon>
    </lineage>
</organism>
<dbReference type="GO" id="GO:0003700">
    <property type="term" value="F:DNA-binding transcription factor activity"/>
    <property type="evidence" value="ECO:0007669"/>
    <property type="project" value="InterPro"/>
</dbReference>
<evidence type="ECO:0000313" key="3">
    <source>
        <dbReference type="Proteomes" id="UP000028680"/>
    </source>
</evidence>
<dbReference type="EMBL" id="CP003984">
    <property type="protein sequence ID" value="AII87138.1"/>
    <property type="molecule type" value="Genomic_DNA"/>
</dbReference>
<dbReference type="SUPFAM" id="SSF69705">
    <property type="entry name" value="Transcription factor NusA, N-terminal domain"/>
    <property type="match status" value="1"/>
</dbReference>
<dbReference type="Pfam" id="PF08529">
    <property type="entry name" value="NusA_N"/>
    <property type="match status" value="1"/>
</dbReference>
<keyword evidence="3" id="KW-1185">Reference proteome</keyword>
<protein>
    <recommendedName>
        <fullName evidence="1">Transcription factor NusA N-terminal domain-containing protein</fullName>
    </recommendedName>
</protein>
<accession>A0AAN0RJ41</accession>
<dbReference type="InterPro" id="IPR036555">
    <property type="entry name" value="NusA_N_sf"/>
</dbReference>
<dbReference type="Gene3D" id="3.30.1480.10">
    <property type="entry name" value="NusA, N-terminal domain"/>
    <property type="match status" value="1"/>
</dbReference>
<dbReference type="KEGG" id="ptp:RCA23_c16010"/>
<evidence type="ECO:0000313" key="2">
    <source>
        <dbReference type="EMBL" id="AII87138.1"/>
    </source>
</evidence>
<name>A0AAN0RJ41_9RHOB</name>
<dbReference type="AlphaFoldDB" id="A0AAN0RJ41"/>
<dbReference type="InterPro" id="IPR013735">
    <property type="entry name" value="TF_NusA_N"/>
</dbReference>
<feature type="domain" description="Transcription factor NusA N-terminal" evidence="1">
    <location>
        <begin position="38"/>
        <end position="111"/>
    </location>
</feature>
<evidence type="ECO:0000259" key="1">
    <source>
        <dbReference type="Pfam" id="PF08529"/>
    </source>
</evidence>
<sequence length="140" mass="15263">MTKVTLLQTEDPITLVTPPNISEFLKAQLNDGKPGAALVKDVEAQIEQAASDAFGKEYVFRATIDDNGSVRIFQILDVVETVTDEYRQVSLHNARKIKSGVELGAKIANTLEYDELVTPFGVLTTANMKIKNIAVAKADV</sequence>
<proteinExistence type="predicted"/>
<dbReference type="Proteomes" id="UP000028680">
    <property type="component" value="Chromosome"/>
</dbReference>